<evidence type="ECO:0000313" key="1">
    <source>
        <dbReference type="EMBL" id="GGJ36917.1"/>
    </source>
</evidence>
<evidence type="ECO:0000313" key="2">
    <source>
        <dbReference type="Proteomes" id="UP000632222"/>
    </source>
</evidence>
<protein>
    <recommendedName>
        <fullName evidence="3">HEAT repeat domain-containing protein</fullName>
    </recommendedName>
</protein>
<keyword evidence="2" id="KW-1185">Reference proteome</keyword>
<accession>A0ABQ2CZU4</accession>
<dbReference type="Proteomes" id="UP000632222">
    <property type="component" value="Unassembled WGS sequence"/>
</dbReference>
<evidence type="ECO:0008006" key="3">
    <source>
        <dbReference type="Google" id="ProtNLM"/>
    </source>
</evidence>
<sequence>MEQPERLHADLVRLLDLPRWWDVLPGSPWTGVAHLFSLTLQEKLKEEHREKLVPLLQSRDPLVREGGARLLKKLGWRPERRIETARYVVAKRNLKAVQHLANKIPRVLREVLPAERFMETQDGKWVFLPADDRLPDLQFAVQALAGIPPASPSLELLLEICACSTRCRQDALTLLKAVPADDPSLQTRGVQVRLQHLLNLYWLPDVAVLRRLLLD</sequence>
<name>A0ABQ2CZU4_9DEIO</name>
<dbReference type="RefSeq" id="WP_189002893.1">
    <property type="nucleotide sequence ID" value="NZ_BMOD01000007.1"/>
</dbReference>
<proteinExistence type="predicted"/>
<comment type="caution">
    <text evidence="1">The sequence shown here is derived from an EMBL/GenBank/DDBJ whole genome shotgun (WGS) entry which is preliminary data.</text>
</comment>
<reference evidence="2" key="1">
    <citation type="journal article" date="2019" name="Int. J. Syst. Evol. Microbiol.">
        <title>The Global Catalogue of Microorganisms (GCM) 10K type strain sequencing project: providing services to taxonomists for standard genome sequencing and annotation.</title>
        <authorList>
            <consortium name="The Broad Institute Genomics Platform"/>
            <consortium name="The Broad Institute Genome Sequencing Center for Infectious Disease"/>
            <person name="Wu L."/>
            <person name="Ma J."/>
        </authorList>
    </citation>
    <scope>NUCLEOTIDE SEQUENCE [LARGE SCALE GENOMIC DNA]</scope>
    <source>
        <strain evidence="2">JCM 14370</strain>
    </source>
</reference>
<dbReference type="EMBL" id="BMOD01000007">
    <property type="protein sequence ID" value="GGJ36917.1"/>
    <property type="molecule type" value="Genomic_DNA"/>
</dbReference>
<gene>
    <name evidence="1" type="ORF">GCM10008938_23700</name>
</gene>
<organism evidence="1 2">
    <name type="scientific">Deinococcus roseus</name>
    <dbReference type="NCBI Taxonomy" id="392414"/>
    <lineage>
        <taxon>Bacteria</taxon>
        <taxon>Thermotogati</taxon>
        <taxon>Deinococcota</taxon>
        <taxon>Deinococci</taxon>
        <taxon>Deinococcales</taxon>
        <taxon>Deinococcaceae</taxon>
        <taxon>Deinococcus</taxon>
    </lineage>
</organism>